<accession>A0ABZ2SLP5</accession>
<reference evidence="10 11" key="1">
    <citation type="submission" date="2021-03" db="EMBL/GenBank/DDBJ databases">
        <authorList>
            <person name="Gilmore M.S."/>
            <person name="Schwartzman J."/>
            <person name="Van Tyne D."/>
            <person name="Martin M."/>
            <person name="Earl A.M."/>
            <person name="Manson A.L."/>
            <person name="Straub T."/>
            <person name="Salamzade R."/>
            <person name="Saavedra J."/>
            <person name="Lebreton F."/>
            <person name="Prichula J."/>
            <person name="Schaufler K."/>
            <person name="Gaca A."/>
            <person name="Sgardioli B."/>
            <person name="Wagenaar J."/>
            <person name="Strong T."/>
        </authorList>
    </citation>
    <scope>NUCLEOTIDE SEQUENCE [LARGE SCALE GENOMIC DNA]</scope>
    <source>
        <strain evidence="10 11">DIV2402</strain>
    </source>
</reference>
<keyword evidence="11" id="KW-1185">Reference proteome</keyword>
<name>A0ABZ2SLP5_9ENTE</name>
<evidence type="ECO:0000256" key="7">
    <source>
        <dbReference type="ARBA" id="ARBA00023061"/>
    </source>
</evidence>
<comment type="similarity">
    <text evidence="3 9">Belongs to the alpha-acetolactate decarboxylase family.</text>
</comment>
<keyword evidence="6 9" id="KW-0210">Decarboxylase</keyword>
<protein>
    <recommendedName>
        <fullName evidence="5 9">Alpha-acetolactate decarboxylase</fullName>
        <ecNumber evidence="4 9">4.1.1.5</ecNumber>
    </recommendedName>
</protein>
<dbReference type="Pfam" id="PF03306">
    <property type="entry name" value="AAL_decarboxy"/>
    <property type="match status" value="1"/>
</dbReference>
<dbReference type="CDD" id="cd17299">
    <property type="entry name" value="acetolactate_decarboxylase"/>
    <property type="match status" value="1"/>
</dbReference>
<evidence type="ECO:0000256" key="1">
    <source>
        <dbReference type="ARBA" id="ARBA00001784"/>
    </source>
</evidence>
<keyword evidence="8 9" id="KW-0456">Lyase</keyword>
<dbReference type="RefSeq" id="WP_207942336.1">
    <property type="nucleotide sequence ID" value="NZ_CP147251.1"/>
</dbReference>
<keyword evidence="7 9" id="KW-0005">Acetoin biosynthesis</keyword>
<evidence type="ECO:0000256" key="2">
    <source>
        <dbReference type="ARBA" id="ARBA00005170"/>
    </source>
</evidence>
<sequence>MTEKNRSYLYQHGVLGSLMNDLMDGTEKIGQLLNYGDFGIGTLAGSNGEVIILDGIMYHAYQTGEIFQLTGEELTPYAAVTNFEKEKTFNLSNEQAVNVQAIISEQISPNLFTAVKIEGAFSAMHVRVAPKQEKPYPRFIEIARHQPEFEQKNVSGTIVGFFTPKLFHGAAAAGFHLHFISDDRSFGGHILDFKLEDGQIMLHELEEFRQHFPIDNQEYLENEIDIDEIKEEIEESES</sequence>
<evidence type="ECO:0000256" key="5">
    <source>
        <dbReference type="ARBA" id="ARBA00020164"/>
    </source>
</evidence>
<evidence type="ECO:0000256" key="8">
    <source>
        <dbReference type="ARBA" id="ARBA00023239"/>
    </source>
</evidence>
<evidence type="ECO:0000256" key="4">
    <source>
        <dbReference type="ARBA" id="ARBA00013204"/>
    </source>
</evidence>
<dbReference type="EC" id="4.1.1.5" evidence="4 9"/>
<evidence type="ECO:0000256" key="9">
    <source>
        <dbReference type="PIRNR" id="PIRNR001332"/>
    </source>
</evidence>
<dbReference type="NCBIfam" id="TIGR01252">
    <property type="entry name" value="acetolac_decarb"/>
    <property type="match status" value="1"/>
</dbReference>
<evidence type="ECO:0000256" key="6">
    <source>
        <dbReference type="ARBA" id="ARBA00022793"/>
    </source>
</evidence>
<organism evidence="10 11">
    <name type="scientific">Candidatus Enterococcus lowellii</name>
    <dbReference type="NCBI Taxonomy" id="2230877"/>
    <lineage>
        <taxon>Bacteria</taxon>
        <taxon>Bacillati</taxon>
        <taxon>Bacillota</taxon>
        <taxon>Bacilli</taxon>
        <taxon>Lactobacillales</taxon>
        <taxon>Enterococcaceae</taxon>
        <taxon>Enterococcus</taxon>
    </lineage>
</organism>
<dbReference type="Gene3D" id="3.30.1330.80">
    <property type="entry name" value="Hypothetical protein, similar to alpha- acetolactate decarboxylase, domain 2"/>
    <property type="match status" value="2"/>
</dbReference>
<reference evidence="10 11" key="2">
    <citation type="submission" date="2024-03" db="EMBL/GenBank/DDBJ databases">
        <title>The Genome Sequence of Enterococcus sp. DIV2402.</title>
        <authorList>
            <consortium name="The Broad Institute Genomics Platform"/>
            <consortium name="The Broad Institute Microbial Omics Core"/>
            <consortium name="The Broad Institute Genomic Center for Infectious Diseases"/>
            <person name="Earl A."/>
            <person name="Manson A."/>
            <person name="Gilmore M."/>
            <person name="Schwartman J."/>
            <person name="Shea T."/>
            <person name="Abouelleil A."/>
            <person name="Cao P."/>
            <person name="Chapman S."/>
            <person name="Cusick C."/>
            <person name="Young S."/>
            <person name="Neafsey D."/>
            <person name="Nusbaum C."/>
            <person name="Birren B."/>
        </authorList>
    </citation>
    <scope>NUCLEOTIDE SEQUENCE [LARGE SCALE GENOMIC DNA]</scope>
    <source>
        <strain evidence="10 11">DIV2402</strain>
    </source>
</reference>
<dbReference type="InterPro" id="IPR005128">
    <property type="entry name" value="Acetolactate_a_deCO2ase"/>
</dbReference>
<dbReference type="PANTHER" id="PTHR35524:SF1">
    <property type="entry name" value="ALPHA-ACETOLACTATE DECARBOXYLASE"/>
    <property type="match status" value="1"/>
</dbReference>
<comment type="pathway">
    <text evidence="2 9">Polyol metabolism; (R,R)-butane-2,3-diol biosynthesis; (R,R)-butane-2,3-diol from pyruvate: step 2/3.</text>
</comment>
<evidence type="ECO:0000256" key="3">
    <source>
        <dbReference type="ARBA" id="ARBA00007106"/>
    </source>
</evidence>
<dbReference type="Proteomes" id="UP000664701">
    <property type="component" value="Chromosome"/>
</dbReference>
<evidence type="ECO:0000313" key="11">
    <source>
        <dbReference type="Proteomes" id="UP000664701"/>
    </source>
</evidence>
<evidence type="ECO:0000313" key="10">
    <source>
        <dbReference type="EMBL" id="WYJ76413.1"/>
    </source>
</evidence>
<dbReference type="SUPFAM" id="SSF117856">
    <property type="entry name" value="AF0104/ALDC/Ptd012-like"/>
    <property type="match status" value="1"/>
</dbReference>
<gene>
    <name evidence="10" type="ORF">DOK78_001039</name>
</gene>
<dbReference type="PIRSF" id="PIRSF001332">
    <property type="entry name" value="Acetolac_decarb"/>
    <property type="match status" value="1"/>
</dbReference>
<proteinExistence type="inferred from homology"/>
<dbReference type="EMBL" id="CP147251">
    <property type="protein sequence ID" value="WYJ76413.1"/>
    <property type="molecule type" value="Genomic_DNA"/>
</dbReference>
<comment type="catalytic activity">
    <reaction evidence="1 9">
        <text>(2S)-2-acetolactate + H(+) = (R)-acetoin + CO2</text>
        <dbReference type="Rhea" id="RHEA:21580"/>
        <dbReference type="ChEBI" id="CHEBI:15378"/>
        <dbReference type="ChEBI" id="CHEBI:15686"/>
        <dbReference type="ChEBI" id="CHEBI:16526"/>
        <dbReference type="ChEBI" id="CHEBI:58476"/>
        <dbReference type="EC" id="4.1.1.5"/>
    </reaction>
</comment>
<dbReference type="PANTHER" id="PTHR35524">
    <property type="entry name" value="ALPHA-ACETOLACTATE DECARBOXYLASE"/>
    <property type="match status" value="1"/>
</dbReference>